<protein>
    <recommendedName>
        <fullName evidence="2">tetrahydrofolate synthase</fullName>
        <ecNumber evidence="2">6.3.2.17</ecNumber>
    </recommendedName>
    <alternativeName>
        <fullName evidence="8">Tetrahydrofolylpolyglutamate synthase</fullName>
    </alternativeName>
</protein>
<evidence type="ECO:0000256" key="4">
    <source>
        <dbReference type="ARBA" id="ARBA00022723"/>
    </source>
</evidence>
<dbReference type="EMBL" id="PFSI01000045">
    <property type="protein sequence ID" value="PJC24398.1"/>
    <property type="molecule type" value="Genomic_DNA"/>
</dbReference>
<evidence type="ECO:0000256" key="10">
    <source>
        <dbReference type="PIRNR" id="PIRNR001563"/>
    </source>
</evidence>
<dbReference type="GO" id="GO:0046872">
    <property type="term" value="F:metal ion binding"/>
    <property type="evidence" value="ECO:0007669"/>
    <property type="project" value="UniProtKB-KW"/>
</dbReference>
<dbReference type="SUPFAM" id="SSF53244">
    <property type="entry name" value="MurD-like peptide ligases, peptide-binding domain"/>
    <property type="match status" value="1"/>
</dbReference>
<keyword evidence="5 10" id="KW-0547">Nucleotide-binding</keyword>
<keyword evidence="4" id="KW-0479">Metal-binding</keyword>
<gene>
    <name evidence="13" type="ORF">CO057_02930</name>
</gene>
<proteinExistence type="inferred from homology"/>
<evidence type="ECO:0000256" key="9">
    <source>
        <dbReference type="ARBA" id="ARBA00047493"/>
    </source>
</evidence>
<feature type="domain" description="Mur ligase central" evidence="12">
    <location>
        <begin position="56"/>
        <end position="204"/>
    </location>
</feature>
<dbReference type="Pfam" id="PF02875">
    <property type="entry name" value="Mur_ligase_C"/>
    <property type="match status" value="1"/>
</dbReference>
<dbReference type="PANTHER" id="PTHR11136">
    <property type="entry name" value="FOLYLPOLYGLUTAMATE SYNTHASE-RELATED"/>
    <property type="match status" value="1"/>
</dbReference>
<dbReference type="AlphaFoldDB" id="A0A2M8ENU4"/>
<evidence type="ECO:0000259" key="11">
    <source>
        <dbReference type="Pfam" id="PF02875"/>
    </source>
</evidence>
<organism evidence="13 14">
    <name type="scientific">Candidatus Uhrbacteria bacterium CG_4_9_14_0_2_um_filter_41_50</name>
    <dbReference type="NCBI Taxonomy" id="1975031"/>
    <lineage>
        <taxon>Bacteria</taxon>
        <taxon>Candidatus Uhriibacteriota</taxon>
    </lineage>
</organism>
<dbReference type="InterPro" id="IPR036615">
    <property type="entry name" value="Mur_ligase_C_dom_sf"/>
</dbReference>
<reference evidence="14" key="1">
    <citation type="submission" date="2017-09" db="EMBL/GenBank/DDBJ databases">
        <title>Depth-based differentiation of microbial function through sediment-hosted aquifers and enrichment of novel symbionts in the deep terrestrial subsurface.</title>
        <authorList>
            <person name="Probst A.J."/>
            <person name="Ladd B."/>
            <person name="Jarett J.K."/>
            <person name="Geller-Mcgrath D.E."/>
            <person name="Sieber C.M.K."/>
            <person name="Emerson J.B."/>
            <person name="Anantharaman K."/>
            <person name="Thomas B.C."/>
            <person name="Malmstrom R."/>
            <person name="Stieglmeier M."/>
            <person name="Klingl A."/>
            <person name="Woyke T."/>
            <person name="Ryan C.M."/>
            <person name="Banfield J.F."/>
        </authorList>
    </citation>
    <scope>NUCLEOTIDE SEQUENCE [LARGE SCALE GENOMIC DNA]</scope>
</reference>
<name>A0A2M8ENU4_9BACT</name>
<keyword evidence="3 10" id="KW-0436">Ligase</keyword>
<evidence type="ECO:0000313" key="13">
    <source>
        <dbReference type="EMBL" id="PJC24398.1"/>
    </source>
</evidence>
<dbReference type="InterPro" id="IPR001645">
    <property type="entry name" value="Folylpolyglutamate_synth"/>
</dbReference>
<dbReference type="PIRSF" id="PIRSF001563">
    <property type="entry name" value="Folylpolyglu_synth"/>
    <property type="match status" value="1"/>
</dbReference>
<dbReference type="PANTHER" id="PTHR11136:SF0">
    <property type="entry name" value="DIHYDROFOLATE SYNTHETASE-RELATED"/>
    <property type="match status" value="1"/>
</dbReference>
<evidence type="ECO:0000256" key="3">
    <source>
        <dbReference type="ARBA" id="ARBA00022598"/>
    </source>
</evidence>
<dbReference type="InterPro" id="IPR013221">
    <property type="entry name" value="Mur_ligase_cen"/>
</dbReference>
<evidence type="ECO:0000256" key="2">
    <source>
        <dbReference type="ARBA" id="ARBA00013025"/>
    </source>
</evidence>
<accession>A0A2M8ENU4</accession>
<evidence type="ECO:0000259" key="12">
    <source>
        <dbReference type="Pfam" id="PF08245"/>
    </source>
</evidence>
<dbReference type="InterPro" id="IPR036565">
    <property type="entry name" value="Mur-like_cat_sf"/>
</dbReference>
<dbReference type="Gene3D" id="3.90.190.20">
    <property type="entry name" value="Mur ligase, C-terminal domain"/>
    <property type="match status" value="1"/>
</dbReference>
<dbReference type="Proteomes" id="UP000230251">
    <property type="component" value="Unassembled WGS sequence"/>
</dbReference>
<sequence length="441" mass="48878">MSKQFKITYDKLLSLTNLQLKPYSDSKAELERSLDRTRALLKQLGSPDKKLKFIHITGTSGKGSTANMLHQILFEAGEKVGTYTSPHTTSYLERFQTGDKLIDPKILSDSIEEVISAYEQILEKGSDELSFFELSTAVALHAFVKAGIKWCVLEVGCGGRYDATNVIPTPRVAIITNIDLDHTELLGNTLSEIAYEKAGIIKNNGVVFSGETRPTIRKIFMKEAIKNNAALFFIDPHHDVGARRALPLQFGSHQQHNSAIAEAVARELEIPDEIVAKALQSTKLLPCRFETIQKNPTVILDGAHSPAKIKTTVAMIKNQNLKPHIIFGCTSTKNPEEIIKQLALVAESITTTRFDTQMRKAANPFKLLGLVPKSKRTSAFLDWRDALEHVEKLVKFGGARPGSAGKSDTIVITGSLYLSGDMRAHWIPEEQIIKNRSSFKK</sequence>
<dbReference type="GO" id="GO:0004326">
    <property type="term" value="F:tetrahydrofolylpolyglutamate synthase activity"/>
    <property type="evidence" value="ECO:0007669"/>
    <property type="project" value="UniProtKB-EC"/>
</dbReference>
<keyword evidence="7" id="KW-0460">Magnesium</keyword>
<dbReference type="GO" id="GO:0008841">
    <property type="term" value="F:dihydrofolate synthase activity"/>
    <property type="evidence" value="ECO:0007669"/>
    <property type="project" value="TreeGrafter"/>
</dbReference>
<evidence type="ECO:0000256" key="5">
    <source>
        <dbReference type="ARBA" id="ARBA00022741"/>
    </source>
</evidence>
<keyword evidence="6 10" id="KW-0067">ATP-binding</keyword>
<comment type="catalytic activity">
    <reaction evidence="9">
        <text>(6S)-5,6,7,8-tetrahydrofolyl-(gamma-L-Glu)(n) + L-glutamate + ATP = (6S)-5,6,7,8-tetrahydrofolyl-(gamma-L-Glu)(n+1) + ADP + phosphate + H(+)</text>
        <dbReference type="Rhea" id="RHEA:10580"/>
        <dbReference type="Rhea" id="RHEA-COMP:14738"/>
        <dbReference type="Rhea" id="RHEA-COMP:14740"/>
        <dbReference type="ChEBI" id="CHEBI:15378"/>
        <dbReference type="ChEBI" id="CHEBI:29985"/>
        <dbReference type="ChEBI" id="CHEBI:30616"/>
        <dbReference type="ChEBI" id="CHEBI:43474"/>
        <dbReference type="ChEBI" id="CHEBI:141005"/>
        <dbReference type="ChEBI" id="CHEBI:456216"/>
        <dbReference type="EC" id="6.3.2.17"/>
    </reaction>
</comment>
<evidence type="ECO:0000313" key="14">
    <source>
        <dbReference type="Proteomes" id="UP000230251"/>
    </source>
</evidence>
<dbReference type="Pfam" id="PF08245">
    <property type="entry name" value="Mur_ligase_M"/>
    <property type="match status" value="1"/>
</dbReference>
<evidence type="ECO:0000256" key="6">
    <source>
        <dbReference type="ARBA" id="ARBA00022840"/>
    </source>
</evidence>
<evidence type="ECO:0000256" key="8">
    <source>
        <dbReference type="ARBA" id="ARBA00030592"/>
    </source>
</evidence>
<feature type="domain" description="Mur ligase C-terminal" evidence="11">
    <location>
        <begin position="288"/>
        <end position="415"/>
    </location>
</feature>
<dbReference type="NCBIfam" id="TIGR01499">
    <property type="entry name" value="folC"/>
    <property type="match status" value="1"/>
</dbReference>
<dbReference type="InterPro" id="IPR004101">
    <property type="entry name" value="Mur_ligase_C"/>
</dbReference>
<dbReference type="EC" id="6.3.2.17" evidence="2"/>
<comment type="caution">
    <text evidence="13">The sequence shown here is derived from an EMBL/GenBank/DDBJ whole genome shotgun (WGS) entry which is preliminary data.</text>
</comment>
<evidence type="ECO:0000256" key="1">
    <source>
        <dbReference type="ARBA" id="ARBA00008276"/>
    </source>
</evidence>
<dbReference type="GO" id="GO:0005737">
    <property type="term" value="C:cytoplasm"/>
    <property type="evidence" value="ECO:0007669"/>
    <property type="project" value="TreeGrafter"/>
</dbReference>
<evidence type="ECO:0000256" key="7">
    <source>
        <dbReference type="ARBA" id="ARBA00022842"/>
    </source>
</evidence>
<comment type="similarity">
    <text evidence="1 10">Belongs to the folylpolyglutamate synthase family.</text>
</comment>
<dbReference type="Gene3D" id="3.40.1190.10">
    <property type="entry name" value="Mur-like, catalytic domain"/>
    <property type="match status" value="1"/>
</dbReference>
<dbReference type="GO" id="GO:0005524">
    <property type="term" value="F:ATP binding"/>
    <property type="evidence" value="ECO:0007669"/>
    <property type="project" value="UniProtKB-KW"/>
</dbReference>
<dbReference type="SUPFAM" id="SSF53623">
    <property type="entry name" value="MurD-like peptide ligases, catalytic domain"/>
    <property type="match status" value="1"/>
</dbReference>